<dbReference type="PANTHER" id="PTHR10371">
    <property type="entry name" value="NADH DEHYDROGENASE UBIQUINONE FLAVOPROTEIN 2, MITOCHONDRIAL"/>
    <property type="match status" value="1"/>
</dbReference>
<evidence type="ECO:0000256" key="7">
    <source>
        <dbReference type="SAM" id="MobiDB-lite"/>
    </source>
</evidence>
<comment type="caution">
    <text evidence="8">The sequence shown here is derived from an EMBL/GenBank/DDBJ whole genome shotgun (WGS) entry which is preliminary data.</text>
</comment>
<gene>
    <name evidence="8" type="ORF">ACFSNB_14665</name>
</gene>
<dbReference type="NCBIfam" id="TIGR01958">
    <property type="entry name" value="nuoE_fam"/>
    <property type="match status" value="1"/>
</dbReference>
<dbReference type="Gene3D" id="3.40.30.10">
    <property type="entry name" value="Glutaredoxin"/>
    <property type="match status" value="1"/>
</dbReference>
<dbReference type="RefSeq" id="WP_377317863.1">
    <property type="nucleotide sequence ID" value="NZ_JBHUIY010000034.1"/>
</dbReference>
<feature type="region of interest" description="Disordered" evidence="7">
    <location>
        <begin position="174"/>
        <end position="203"/>
    </location>
</feature>
<evidence type="ECO:0000256" key="4">
    <source>
        <dbReference type="ARBA" id="ARBA00023004"/>
    </source>
</evidence>
<proteinExistence type="inferred from homology"/>
<dbReference type="Proteomes" id="UP001597296">
    <property type="component" value="Unassembled WGS sequence"/>
</dbReference>
<keyword evidence="4" id="KW-0408">Iron</keyword>
<organism evidence="8 9">
    <name type="scientific">Phaeospirillum tilakii</name>
    <dbReference type="NCBI Taxonomy" id="741673"/>
    <lineage>
        <taxon>Bacteria</taxon>
        <taxon>Pseudomonadati</taxon>
        <taxon>Pseudomonadota</taxon>
        <taxon>Alphaproteobacteria</taxon>
        <taxon>Rhodospirillales</taxon>
        <taxon>Rhodospirillaceae</taxon>
        <taxon>Phaeospirillum</taxon>
    </lineage>
</organism>
<keyword evidence="9" id="KW-1185">Reference proteome</keyword>
<dbReference type="InterPro" id="IPR041921">
    <property type="entry name" value="NuoE_N"/>
</dbReference>
<reference evidence="9" key="1">
    <citation type="journal article" date="2019" name="Int. J. Syst. Evol. Microbiol.">
        <title>The Global Catalogue of Microorganisms (GCM) 10K type strain sequencing project: providing services to taxonomists for standard genome sequencing and annotation.</title>
        <authorList>
            <consortium name="The Broad Institute Genomics Platform"/>
            <consortium name="The Broad Institute Genome Sequencing Center for Infectious Disease"/>
            <person name="Wu L."/>
            <person name="Ma J."/>
        </authorList>
    </citation>
    <scope>NUCLEOTIDE SEQUENCE [LARGE SCALE GENOMIC DNA]</scope>
    <source>
        <strain evidence="9">KCTC 15012</strain>
    </source>
</reference>
<evidence type="ECO:0000256" key="6">
    <source>
        <dbReference type="ARBA" id="ARBA00034078"/>
    </source>
</evidence>
<dbReference type="PANTHER" id="PTHR10371:SF3">
    <property type="entry name" value="NADH DEHYDROGENASE [UBIQUINONE] FLAVOPROTEIN 2, MITOCHONDRIAL"/>
    <property type="match status" value="1"/>
</dbReference>
<accession>A0ABW5CE06</accession>
<dbReference type="SUPFAM" id="SSF52833">
    <property type="entry name" value="Thioredoxin-like"/>
    <property type="match status" value="1"/>
</dbReference>
<dbReference type="InterPro" id="IPR036249">
    <property type="entry name" value="Thioredoxin-like_sf"/>
</dbReference>
<comment type="cofactor">
    <cofactor evidence="6">
        <name>[2Fe-2S] cluster</name>
        <dbReference type="ChEBI" id="CHEBI:190135"/>
    </cofactor>
</comment>
<dbReference type="EMBL" id="JBHUIY010000034">
    <property type="protein sequence ID" value="MFD2235053.1"/>
    <property type="molecule type" value="Genomic_DNA"/>
</dbReference>
<protein>
    <submittedName>
        <fullName evidence="8">Complex I 24 kDa subunit family protein</fullName>
    </submittedName>
</protein>
<dbReference type="Pfam" id="PF01257">
    <property type="entry name" value="2Fe-2S_thioredx"/>
    <property type="match status" value="1"/>
</dbReference>
<name>A0ABW5CE06_9PROT</name>
<dbReference type="Gene3D" id="1.10.10.1590">
    <property type="entry name" value="NADH-quinone oxidoreductase subunit E"/>
    <property type="match status" value="1"/>
</dbReference>
<evidence type="ECO:0000313" key="9">
    <source>
        <dbReference type="Proteomes" id="UP001597296"/>
    </source>
</evidence>
<keyword evidence="5" id="KW-0411">Iron-sulfur</keyword>
<evidence type="ECO:0000256" key="2">
    <source>
        <dbReference type="ARBA" id="ARBA00022714"/>
    </source>
</evidence>
<dbReference type="InterPro" id="IPR042128">
    <property type="entry name" value="NuoE_dom"/>
</dbReference>
<keyword evidence="3" id="KW-0479">Metal-binding</keyword>
<comment type="similarity">
    <text evidence="1">Belongs to the complex I 24 kDa subunit family.</text>
</comment>
<dbReference type="PIRSF" id="PIRSF000216">
    <property type="entry name" value="NADH_DH_24kDa"/>
    <property type="match status" value="1"/>
</dbReference>
<dbReference type="CDD" id="cd03064">
    <property type="entry name" value="TRX_Fd_NuoE"/>
    <property type="match status" value="1"/>
</dbReference>
<evidence type="ECO:0000256" key="1">
    <source>
        <dbReference type="ARBA" id="ARBA00010643"/>
    </source>
</evidence>
<evidence type="ECO:0000313" key="8">
    <source>
        <dbReference type="EMBL" id="MFD2235053.1"/>
    </source>
</evidence>
<evidence type="ECO:0000256" key="5">
    <source>
        <dbReference type="ARBA" id="ARBA00023014"/>
    </source>
</evidence>
<keyword evidence="2" id="KW-0001">2Fe-2S</keyword>
<sequence>MSASAPAANPAADRAPFAFDAENEARAEALLARYPAAHRQSAVMGLLDLAQRQLGWVSRGVIEAVAARLGMAPIQVEEVATFYTMYNRRPVGRHHVQICTNLPCLLRGSDDIVAAAREALGIGFGETSADGLFTLSEVECLGACVNAPMMQIGDDYYEDLDPASTKAVLEALRRGETPRPGSQSGRQGSCPAGGPTTLTGKGA</sequence>
<evidence type="ECO:0000256" key="3">
    <source>
        <dbReference type="ARBA" id="ARBA00022723"/>
    </source>
</evidence>
<dbReference type="PROSITE" id="PS01099">
    <property type="entry name" value="COMPLEX1_24K"/>
    <property type="match status" value="1"/>
</dbReference>
<dbReference type="InterPro" id="IPR002023">
    <property type="entry name" value="NuoE-like"/>
</dbReference>